<dbReference type="HOGENOM" id="CLU_347750_0_0_0"/>
<dbReference type="InterPro" id="IPR013783">
    <property type="entry name" value="Ig-like_fold"/>
</dbReference>
<dbReference type="Pfam" id="PF02585">
    <property type="entry name" value="PIG-L"/>
    <property type="match status" value="1"/>
</dbReference>
<dbReference type="STRING" id="234267.Acid_2151"/>
<evidence type="ECO:0000313" key="3">
    <source>
        <dbReference type="EMBL" id="ABJ83141.1"/>
    </source>
</evidence>
<feature type="compositionally biased region" description="Low complexity" evidence="1">
    <location>
        <begin position="239"/>
        <end position="250"/>
    </location>
</feature>
<reference evidence="3" key="1">
    <citation type="submission" date="2006-10" db="EMBL/GenBank/DDBJ databases">
        <title>Complete sequence of Solibacter usitatus Ellin6076.</title>
        <authorList>
            <consortium name="US DOE Joint Genome Institute"/>
            <person name="Copeland A."/>
            <person name="Lucas S."/>
            <person name="Lapidus A."/>
            <person name="Barry K."/>
            <person name="Detter J.C."/>
            <person name="Glavina del Rio T."/>
            <person name="Hammon N."/>
            <person name="Israni S."/>
            <person name="Dalin E."/>
            <person name="Tice H."/>
            <person name="Pitluck S."/>
            <person name="Thompson L.S."/>
            <person name="Brettin T."/>
            <person name="Bruce D."/>
            <person name="Han C."/>
            <person name="Tapia R."/>
            <person name="Gilna P."/>
            <person name="Schmutz J."/>
            <person name="Larimer F."/>
            <person name="Land M."/>
            <person name="Hauser L."/>
            <person name="Kyrpides N."/>
            <person name="Mikhailova N."/>
            <person name="Janssen P.H."/>
            <person name="Kuske C.R."/>
            <person name="Richardson P."/>
        </authorList>
    </citation>
    <scope>NUCLEOTIDE SEQUENCE</scope>
    <source>
        <strain evidence="3">Ellin6076</strain>
    </source>
</reference>
<feature type="region of interest" description="Disordered" evidence="1">
    <location>
        <begin position="223"/>
        <end position="250"/>
    </location>
</feature>
<name>Q026C8_SOLUE</name>
<sequence precursor="true">MRRVFTLAAGTAALSIALSSGGFIHALAQSRVTLPLVAQNSGHVALGLALRKLTVSGTFLQAPAHPDDETNAMLALFGYGMGLRSVDLQNNRGDGGQNEIGPELFGDMGVLRTSELLAAHRIDGAEQYFTRAIDYGYSFDPQEVIGKWGRKEIVGDYVRLIRTLRPDVIVTMNIQGRGGDRAHEATTVLVREGFRAAGDASMYPEQLSEGLRPWQPRKLYFSAGFGGPGGPGGRGGRGEAAQAPPAAPQAPAVKLTPVNTAAYDPLLGRTYAEIGNDARSNHKCQGMGGLPPLPGAGGGRGGRGGGGYQLMESSLPGQVGKDEGSLFDGIDTSLSGLARYAGNNPPQALVSGLAGIAAEGKLAQAAFAAGDDAGSAAPAEAGLLAVRALRAQLPTLGLSNSALYEIDFRLKLKEGDYQDAVLAAHGVTFDALADDGLVVAGQPIKLTLLAVNRGASNVAVTGVTVAGFDGPGACEPEEVKKDGAYTCAADAQVPKDARLTTPYFHDNYWKHSENQAINAFEPGVPFGVPFAPSPFRATFHLKAGSVDVTSEVPVQFRYVKDVYYGDKRMELNVVPAFSVRVTPPLAVIPSSAAMKPVEREIHVAVTNGTKGAAEATVTLALPAGWKAIPASVPISFAHEDESLSARFQVTAPAQVKTGEYTLRAVVTSPATGAEKFENGYQVIEYPHIQRRQVIKPAEATLKVVDVKVTSNLNVGYVVGVGDQVPEAIQQLGAKLAFIDPDEMAWGDLSKHDVIITGVRAYERRGDLRAYNRRLLDYAERGGTVIVQYNKMEFNQAEYGPFPAKVSGNRVSDELVPVKILAPTHALFNFPNKIGAKTWEGWVQERGLYFLGEKDKKYTDLISMVDSFKDNPGEKLGALVEGKVGKGRWIYLGLGLWRQLPAGTEGAYQLLSNLISLPKTPVATVRGTK</sequence>
<protein>
    <submittedName>
        <fullName evidence="3">LmbE family protein</fullName>
    </submittedName>
</protein>
<dbReference type="OrthoDB" id="9815144at2"/>
<dbReference type="Gene3D" id="3.40.50.10320">
    <property type="entry name" value="LmbE-like"/>
    <property type="match status" value="1"/>
</dbReference>
<dbReference type="Pfam" id="PF10633">
    <property type="entry name" value="NPCBM_assoc"/>
    <property type="match status" value="1"/>
</dbReference>
<gene>
    <name evidence="3" type="ordered locus">Acid_2151</name>
</gene>
<proteinExistence type="predicted"/>
<dbReference type="InterPro" id="IPR029062">
    <property type="entry name" value="Class_I_gatase-like"/>
</dbReference>
<dbReference type="eggNOG" id="COG2120">
    <property type="taxonomic scope" value="Bacteria"/>
</dbReference>
<evidence type="ECO:0000259" key="2">
    <source>
        <dbReference type="Pfam" id="PF10633"/>
    </source>
</evidence>
<evidence type="ECO:0000256" key="1">
    <source>
        <dbReference type="SAM" id="MobiDB-lite"/>
    </source>
</evidence>
<feature type="domain" description="Alpha-galactosidase NEW3" evidence="2">
    <location>
        <begin position="604"/>
        <end position="667"/>
    </location>
</feature>
<dbReference type="InterPro" id="IPR018905">
    <property type="entry name" value="A-galactase_NEW3"/>
</dbReference>
<accession>Q026C8</accession>
<dbReference type="SUPFAM" id="SSF52317">
    <property type="entry name" value="Class I glutamine amidotransferase-like"/>
    <property type="match status" value="1"/>
</dbReference>
<dbReference type="InterPro" id="IPR024078">
    <property type="entry name" value="LmbE-like_dom_sf"/>
</dbReference>
<dbReference type="Gene3D" id="2.60.40.10">
    <property type="entry name" value="Immunoglobulins"/>
    <property type="match status" value="1"/>
</dbReference>
<dbReference type="EMBL" id="CP000473">
    <property type="protein sequence ID" value="ABJ83141.1"/>
    <property type="molecule type" value="Genomic_DNA"/>
</dbReference>
<organism evidence="3">
    <name type="scientific">Solibacter usitatus (strain Ellin6076)</name>
    <dbReference type="NCBI Taxonomy" id="234267"/>
    <lineage>
        <taxon>Bacteria</taxon>
        <taxon>Pseudomonadati</taxon>
        <taxon>Acidobacteriota</taxon>
        <taxon>Terriglobia</taxon>
        <taxon>Bryobacterales</taxon>
        <taxon>Solibacteraceae</taxon>
        <taxon>Candidatus Solibacter</taxon>
    </lineage>
</organism>
<dbReference type="AlphaFoldDB" id="Q026C8"/>
<dbReference type="KEGG" id="sus:Acid_2151"/>
<dbReference type="SUPFAM" id="SSF102588">
    <property type="entry name" value="LmbE-like"/>
    <property type="match status" value="1"/>
</dbReference>
<feature type="compositionally biased region" description="Gly residues" evidence="1">
    <location>
        <begin position="224"/>
        <end position="235"/>
    </location>
</feature>
<dbReference type="InParanoid" id="Q026C8"/>
<dbReference type="InterPro" id="IPR003737">
    <property type="entry name" value="GlcNAc_PI_deacetylase-related"/>
</dbReference>